<evidence type="ECO:0000313" key="2">
    <source>
        <dbReference type="Proteomes" id="UP000712600"/>
    </source>
</evidence>
<gene>
    <name evidence="1" type="ORF">F2Q69_00036654</name>
</gene>
<evidence type="ECO:0000313" key="1">
    <source>
        <dbReference type="EMBL" id="KAF3601891.1"/>
    </source>
</evidence>
<sequence>MDELRAAHGRTRASCYQIVVGCVLNGTRLSGSRAAAFYRVCERLIGIVSWLIGNASWL</sequence>
<comment type="caution">
    <text evidence="1">The sequence shown here is derived from an EMBL/GenBank/DDBJ whole genome shotgun (WGS) entry which is preliminary data.</text>
</comment>
<dbReference type="Proteomes" id="UP000712600">
    <property type="component" value="Unassembled WGS sequence"/>
</dbReference>
<name>A0A8S9SJY1_BRACR</name>
<protein>
    <submittedName>
        <fullName evidence="1">Uncharacterized protein</fullName>
    </submittedName>
</protein>
<dbReference type="AlphaFoldDB" id="A0A8S9SJY1"/>
<proteinExistence type="predicted"/>
<reference evidence="1" key="1">
    <citation type="submission" date="2019-12" db="EMBL/GenBank/DDBJ databases">
        <title>Genome sequencing and annotation of Brassica cretica.</title>
        <authorList>
            <person name="Studholme D.J."/>
            <person name="Sarris P."/>
        </authorList>
    </citation>
    <scope>NUCLEOTIDE SEQUENCE</scope>
    <source>
        <strain evidence="1">PFS-109/04</strain>
        <tissue evidence="1">Leaf</tissue>
    </source>
</reference>
<dbReference type="EMBL" id="QGKX02000004">
    <property type="protein sequence ID" value="KAF3601891.1"/>
    <property type="molecule type" value="Genomic_DNA"/>
</dbReference>
<organism evidence="1 2">
    <name type="scientific">Brassica cretica</name>
    <name type="common">Mustard</name>
    <dbReference type="NCBI Taxonomy" id="69181"/>
    <lineage>
        <taxon>Eukaryota</taxon>
        <taxon>Viridiplantae</taxon>
        <taxon>Streptophyta</taxon>
        <taxon>Embryophyta</taxon>
        <taxon>Tracheophyta</taxon>
        <taxon>Spermatophyta</taxon>
        <taxon>Magnoliopsida</taxon>
        <taxon>eudicotyledons</taxon>
        <taxon>Gunneridae</taxon>
        <taxon>Pentapetalae</taxon>
        <taxon>rosids</taxon>
        <taxon>malvids</taxon>
        <taxon>Brassicales</taxon>
        <taxon>Brassicaceae</taxon>
        <taxon>Brassiceae</taxon>
        <taxon>Brassica</taxon>
    </lineage>
</organism>
<accession>A0A8S9SJY1</accession>